<gene>
    <name evidence="9" type="ORF">IAA83_05980</name>
</gene>
<evidence type="ECO:0000256" key="5">
    <source>
        <dbReference type="ARBA" id="ARBA00022840"/>
    </source>
</evidence>
<dbReference type="Pfam" id="PF02782">
    <property type="entry name" value="FGGY_C"/>
    <property type="match status" value="1"/>
</dbReference>
<evidence type="ECO:0000256" key="3">
    <source>
        <dbReference type="ARBA" id="ARBA00022741"/>
    </source>
</evidence>
<keyword evidence="2" id="KW-0808">Transferase</keyword>
<dbReference type="InterPro" id="IPR050406">
    <property type="entry name" value="FGGY_Carb_Kinase"/>
</dbReference>
<feature type="domain" description="Carbohydrate kinase FGGY N-terminal" evidence="7">
    <location>
        <begin position="7"/>
        <end position="246"/>
    </location>
</feature>
<comment type="caution">
    <text evidence="9">The sequence shown here is derived from an EMBL/GenBank/DDBJ whole genome shotgun (WGS) entry which is preliminary data.</text>
</comment>
<dbReference type="AlphaFoldDB" id="A0A9D1F9E6"/>
<comment type="similarity">
    <text evidence="1">Belongs to the FGGY kinase family.</text>
</comment>
<dbReference type="GO" id="GO:0008993">
    <property type="term" value="F:rhamnulokinase activity"/>
    <property type="evidence" value="ECO:0007669"/>
    <property type="project" value="InterPro"/>
</dbReference>
<keyword evidence="4" id="KW-0418">Kinase</keyword>
<evidence type="ECO:0000313" key="10">
    <source>
        <dbReference type="Proteomes" id="UP000886741"/>
    </source>
</evidence>
<evidence type="ECO:0000256" key="2">
    <source>
        <dbReference type="ARBA" id="ARBA00022679"/>
    </source>
</evidence>
<organism evidence="9 10">
    <name type="scientific">Candidatus Avoscillospira avistercoris</name>
    <dbReference type="NCBI Taxonomy" id="2840707"/>
    <lineage>
        <taxon>Bacteria</taxon>
        <taxon>Bacillati</taxon>
        <taxon>Bacillota</taxon>
        <taxon>Clostridia</taxon>
        <taxon>Eubacteriales</taxon>
        <taxon>Oscillospiraceae</taxon>
        <taxon>Oscillospiraceae incertae sedis</taxon>
        <taxon>Candidatus Avoscillospira</taxon>
    </lineage>
</organism>
<dbReference type="PANTHER" id="PTHR43095:SF5">
    <property type="entry name" value="XYLULOSE KINASE"/>
    <property type="match status" value="1"/>
</dbReference>
<evidence type="ECO:0000313" key="9">
    <source>
        <dbReference type="EMBL" id="HIS64902.1"/>
    </source>
</evidence>
<evidence type="ECO:0000259" key="8">
    <source>
        <dbReference type="Pfam" id="PF02782"/>
    </source>
</evidence>
<evidence type="ECO:0000256" key="4">
    <source>
        <dbReference type="ARBA" id="ARBA00022777"/>
    </source>
</evidence>
<accession>A0A9D1F9E6</accession>
<evidence type="ECO:0000256" key="6">
    <source>
        <dbReference type="ARBA" id="ARBA00023308"/>
    </source>
</evidence>
<dbReference type="EMBL" id="DVJJ01000089">
    <property type="protein sequence ID" value="HIS64902.1"/>
    <property type="molecule type" value="Genomic_DNA"/>
</dbReference>
<keyword evidence="6" id="KW-0684">Rhamnose metabolism</keyword>
<sequence>MKHPIHMLAFDLGASNGRGILGSFDGEKITMQELHRFENDYIDLSGVLYWDSLNLFHQTKQALYAFKRAGLGDLASFSVDTWGVDYGLLDKNGHLLGSSRSYRMSCDADMERVWQKVPFETQFRRTGIAAQNYNTVYQLCRRQAEGDVALEQAETMLLTPDLIGYFFSGEKASEYTITTTTMLYDPVAGDWDWASIDELGLPRRIFTKIDRPGTVRGHLLRSIAEEVGINQAAHCAVGGHDTASAVAAIPGQGNFAFCSSGTWSLFGVETDRPILSDAVRDAGFTNEGTVQGGFRPLKNIMGLWLIQECRRDWAKAGNKYSWDEIVEMAKAAEPLRSVIDPNYGPFFSAGNMEEKIREYCRKSGQPIPETPGQVARCIYESLALKYRWALERLEEIKGAKLEALNIVGGGIQNKLLNQMVADAINLPVVTGPIEGAAIGNLLMQAVALGELKGLDEVRQVVRNSETVVTYEPHHTQAWADAYGRLLESAEKVQA</sequence>
<dbReference type="InterPro" id="IPR043129">
    <property type="entry name" value="ATPase_NBD"/>
</dbReference>
<dbReference type="SUPFAM" id="SSF53067">
    <property type="entry name" value="Actin-like ATPase domain"/>
    <property type="match status" value="2"/>
</dbReference>
<dbReference type="Gene3D" id="3.30.420.40">
    <property type="match status" value="2"/>
</dbReference>
<feature type="domain" description="Carbohydrate kinase FGGY C-terminal" evidence="8">
    <location>
        <begin position="257"/>
        <end position="448"/>
    </location>
</feature>
<dbReference type="GO" id="GO:0019301">
    <property type="term" value="P:rhamnose catabolic process"/>
    <property type="evidence" value="ECO:0007669"/>
    <property type="project" value="InterPro"/>
</dbReference>
<keyword evidence="5" id="KW-0067">ATP-binding</keyword>
<evidence type="ECO:0000259" key="7">
    <source>
        <dbReference type="Pfam" id="PF00370"/>
    </source>
</evidence>
<dbReference type="Proteomes" id="UP000886741">
    <property type="component" value="Unassembled WGS sequence"/>
</dbReference>
<dbReference type="CDD" id="cd07771">
    <property type="entry name" value="ASKHA_NBD_FGGY_RhaB-like"/>
    <property type="match status" value="1"/>
</dbReference>
<dbReference type="GO" id="GO:0005524">
    <property type="term" value="F:ATP binding"/>
    <property type="evidence" value="ECO:0007669"/>
    <property type="project" value="UniProtKB-KW"/>
</dbReference>
<dbReference type="InterPro" id="IPR013449">
    <property type="entry name" value="Rhamnulokinase"/>
</dbReference>
<name>A0A9D1F9E6_9FIRM</name>
<dbReference type="Pfam" id="PF00370">
    <property type="entry name" value="FGGY_N"/>
    <property type="match status" value="1"/>
</dbReference>
<evidence type="ECO:0000256" key="1">
    <source>
        <dbReference type="ARBA" id="ARBA00009156"/>
    </source>
</evidence>
<reference evidence="9" key="1">
    <citation type="submission" date="2020-10" db="EMBL/GenBank/DDBJ databases">
        <authorList>
            <person name="Gilroy R."/>
        </authorList>
    </citation>
    <scope>NUCLEOTIDE SEQUENCE</scope>
    <source>
        <strain evidence="9">ChiBcec16-1751</strain>
    </source>
</reference>
<proteinExistence type="inferred from homology"/>
<dbReference type="InterPro" id="IPR018485">
    <property type="entry name" value="FGGY_C"/>
</dbReference>
<protein>
    <submittedName>
        <fullName evidence="9">Rhamnulokinase</fullName>
    </submittedName>
</protein>
<dbReference type="InterPro" id="IPR018484">
    <property type="entry name" value="FGGY_N"/>
</dbReference>
<dbReference type="PANTHER" id="PTHR43095">
    <property type="entry name" value="SUGAR KINASE"/>
    <property type="match status" value="1"/>
</dbReference>
<keyword evidence="3" id="KW-0547">Nucleotide-binding</keyword>
<reference evidence="9" key="2">
    <citation type="journal article" date="2021" name="PeerJ">
        <title>Extensive microbial diversity within the chicken gut microbiome revealed by metagenomics and culture.</title>
        <authorList>
            <person name="Gilroy R."/>
            <person name="Ravi A."/>
            <person name="Getino M."/>
            <person name="Pursley I."/>
            <person name="Horton D.L."/>
            <person name="Alikhan N.F."/>
            <person name="Baker D."/>
            <person name="Gharbi K."/>
            <person name="Hall N."/>
            <person name="Watson M."/>
            <person name="Adriaenssens E.M."/>
            <person name="Foster-Nyarko E."/>
            <person name="Jarju S."/>
            <person name="Secka A."/>
            <person name="Antonio M."/>
            <person name="Oren A."/>
            <person name="Chaudhuri R.R."/>
            <person name="La Ragione R."/>
            <person name="Hildebrand F."/>
            <person name="Pallen M.J."/>
        </authorList>
    </citation>
    <scope>NUCLEOTIDE SEQUENCE</scope>
    <source>
        <strain evidence="9">ChiBcec16-1751</strain>
    </source>
</reference>